<sequence>MAKKKKTVKKVAKKKTEEAKKVRLDPDYVLAQLKEDRDTMCKQAKRMTALEERLNKLITALQTPKTLKGI</sequence>
<protein>
    <submittedName>
        <fullName evidence="1">Uncharacterized protein</fullName>
    </submittedName>
</protein>
<proteinExistence type="predicted"/>
<accession>A0A0F9RTL3</accession>
<dbReference type="EMBL" id="LAZR01000715">
    <property type="protein sequence ID" value="KKN59770.1"/>
    <property type="molecule type" value="Genomic_DNA"/>
</dbReference>
<name>A0A0F9RTL3_9ZZZZ</name>
<organism evidence="1">
    <name type="scientific">marine sediment metagenome</name>
    <dbReference type="NCBI Taxonomy" id="412755"/>
    <lineage>
        <taxon>unclassified sequences</taxon>
        <taxon>metagenomes</taxon>
        <taxon>ecological metagenomes</taxon>
    </lineage>
</organism>
<gene>
    <name evidence="1" type="ORF">LCGC14_0538600</name>
</gene>
<comment type="caution">
    <text evidence="1">The sequence shown here is derived from an EMBL/GenBank/DDBJ whole genome shotgun (WGS) entry which is preliminary data.</text>
</comment>
<reference evidence="1" key="1">
    <citation type="journal article" date="2015" name="Nature">
        <title>Complex archaea that bridge the gap between prokaryotes and eukaryotes.</title>
        <authorList>
            <person name="Spang A."/>
            <person name="Saw J.H."/>
            <person name="Jorgensen S.L."/>
            <person name="Zaremba-Niedzwiedzka K."/>
            <person name="Martijn J."/>
            <person name="Lind A.E."/>
            <person name="van Eijk R."/>
            <person name="Schleper C."/>
            <person name="Guy L."/>
            <person name="Ettema T.J."/>
        </authorList>
    </citation>
    <scope>NUCLEOTIDE SEQUENCE</scope>
</reference>
<evidence type="ECO:0000313" key="1">
    <source>
        <dbReference type="EMBL" id="KKN59770.1"/>
    </source>
</evidence>
<dbReference type="AlphaFoldDB" id="A0A0F9RTL3"/>